<dbReference type="NCBIfam" id="TIGR02532">
    <property type="entry name" value="IV_pilin_GFxxxE"/>
    <property type="match status" value="1"/>
</dbReference>
<keyword evidence="1" id="KW-1133">Transmembrane helix</keyword>
<dbReference type="EMBL" id="JBCLVG010000003">
    <property type="protein sequence ID" value="MEN1948084.1"/>
    <property type="molecule type" value="Genomic_DNA"/>
</dbReference>
<evidence type="ECO:0000313" key="2">
    <source>
        <dbReference type="EMBL" id="MEN1948084.1"/>
    </source>
</evidence>
<evidence type="ECO:0000256" key="1">
    <source>
        <dbReference type="SAM" id="Phobius"/>
    </source>
</evidence>
<keyword evidence="3" id="KW-1185">Reference proteome</keyword>
<dbReference type="RefSeq" id="WP_342116029.1">
    <property type="nucleotide sequence ID" value="NZ_JBCAUN010000003.1"/>
</dbReference>
<feature type="transmembrane region" description="Helical" evidence="1">
    <location>
        <begin position="20"/>
        <end position="42"/>
    </location>
</feature>
<dbReference type="InterPro" id="IPR013784">
    <property type="entry name" value="Carb-bd-like_fold"/>
</dbReference>
<dbReference type="Gene3D" id="2.60.40.1120">
    <property type="entry name" value="Carboxypeptidase-like, regulatory domain"/>
    <property type="match status" value="1"/>
</dbReference>
<accession>A0ABU9W7U7</accession>
<dbReference type="SUPFAM" id="SSF49452">
    <property type="entry name" value="Starch-binding domain-like"/>
    <property type="match status" value="1"/>
</dbReference>
<dbReference type="InterPro" id="IPR012902">
    <property type="entry name" value="N_methyl_site"/>
</dbReference>
<organism evidence="2 3">
    <name type="scientific">Leifsonia stereocauli</name>
    <dbReference type="NCBI Taxonomy" id="3134136"/>
    <lineage>
        <taxon>Bacteria</taxon>
        <taxon>Bacillati</taxon>
        <taxon>Actinomycetota</taxon>
        <taxon>Actinomycetes</taxon>
        <taxon>Micrococcales</taxon>
        <taxon>Microbacteriaceae</taxon>
        <taxon>Leifsonia</taxon>
    </lineage>
</organism>
<gene>
    <name evidence="2" type="ORF">WJX64_16125</name>
</gene>
<dbReference type="PROSITE" id="PS00409">
    <property type="entry name" value="PROKAR_NTER_METHYL"/>
    <property type="match status" value="1"/>
</dbReference>
<keyword evidence="1" id="KW-0812">Transmembrane</keyword>
<dbReference type="Proteomes" id="UP001425155">
    <property type="component" value="Unassembled WGS sequence"/>
</dbReference>
<dbReference type="Pfam" id="PF07963">
    <property type="entry name" value="N_methyl"/>
    <property type="match status" value="1"/>
</dbReference>
<protein>
    <submittedName>
        <fullName evidence="2">Type II secretion system protein</fullName>
    </submittedName>
</protein>
<reference evidence="2 3" key="1">
    <citation type="submission" date="2024-03" db="EMBL/GenBank/DDBJ databases">
        <title>YIM 134122 draft genome.</title>
        <authorList>
            <person name="Zuo S."/>
            <person name="Xiong L."/>
        </authorList>
    </citation>
    <scope>NUCLEOTIDE SEQUENCE [LARGE SCALE GENOMIC DNA]</scope>
    <source>
        <strain evidence="2 3">YIM 134122</strain>
    </source>
</reference>
<keyword evidence="1" id="KW-0472">Membrane</keyword>
<sequence>MKALRERLGLDGDRDAGMTLIEVVVALFIFAIISTGVLYSMLSVVHSTRDSRARHVAANLAAQEIDLARDVADLFTLTGGSHDVILNGDTFTVTVATQWVSDPNTDLFCGAGGGSIKYKRVNVTVEWTGMIAPVRADTVIDPRNRINDPQLGTILVSVLGSSGSGMSGISVTAVPSAIPDGATALTQTPSATDAQGCSYILKVRPGNYDVSISKSGYISNTQETSPPKQVKVTAGASISADFAYDNQGGIRATVGSNAPAGAYLPNNLDTTFIPLQSATSVYYGKYTGSATSTNTAKVKDYSVYPSDGGYEVMAGKFVGASTATTGCLSPDPSAWADGLIGAITYGGNRDPGVSTLPGASASSAPVSVRMGVITLSGNWASGNNYLKAVSATGTPADPGCATPLRMTYTFGQVLPSSGSITIALPYGSWQLFSGSNTSQTSTIASPRMAVTLPSTITPAGSVATLDPRVVLP</sequence>
<dbReference type="SUPFAM" id="SSF54523">
    <property type="entry name" value="Pili subunits"/>
    <property type="match status" value="1"/>
</dbReference>
<proteinExistence type="predicted"/>
<comment type="caution">
    <text evidence="2">The sequence shown here is derived from an EMBL/GenBank/DDBJ whole genome shotgun (WGS) entry which is preliminary data.</text>
</comment>
<evidence type="ECO:0000313" key="3">
    <source>
        <dbReference type="Proteomes" id="UP001425155"/>
    </source>
</evidence>
<name>A0ABU9W7U7_9MICO</name>
<dbReference type="InterPro" id="IPR045584">
    <property type="entry name" value="Pilin-like"/>
</dbReference>